<dbReference type="EMBL" id="BSXV01000050">
    <property type="protein sequence ID" value="GME87155.1"/>
    <property type="molecule type" value="Genomic_DNA"/>
</dbReference>
<sequence>MQYVGRALGSVSKTWSSLNPATLSGAIDIIVVEQENGDLACSPFHVRFGKFQLLRPSQKKVDFIVNGEMTDLPMKLGDGGEAFFVFETDSYIPPDLQTSPVISPENSPGSSPRMNPSNTPGLQEPDFLDIGDGQETGEPVNLNSSSIVVKSNTESPSPFPSSPSSPIRPPLGTVSPPKVSTENIMMRRSNTIASNTSLARAQEISRKLTKKNIPSKVDANGDVMLDMQGYKSDDKSMVDSDEIIRQLLKDEFGNEVDVANLINKDLHGNIRILATDDSNSLTSDQTQSSSDFLSPSSPQSFVSSSSDISDINTDTAFNETSTNDNDNDNDTNTNSSNNNTNTNEVDENHYFKTLRLTSEQLKCLSLKDGENDIKFSVNKGKSVISAKLFLWKYSYPIVISDIDGTITKSDALGHVLTMFGRDWTHVGVAKLFCDIKANGYNIMYLTARSVGLADITRSYLNGVEQDGFKLPAGPVILSPDRTIAALRREIVLKKPEVFKMACLNDIRSLYDLSVIHSSDIKSNTNIANNNDNNSSNNSTPLSVLGNNSNSDLTSNFDVSPSNSPEPISPGDKLNEAHLPDSIMTPFYAGFGNRITDALSYRTVGVPSSRIFTINPDGDVHMELLELAGYRSSYVSIGELVDQFFPPVKIQQNENGKNVYNNNAVARYTDVNFWREPILNLSDLSDVEEPEVEEPPKSPVSPSSPRLTSFFSRSPPPPQHQPPVLTDSSPKKDQSYAAGRTILDEDEDYNSEEDPEYLDDDGDLDEDLNLGEGDYYDEDEDDDYDEEFDNDMYLDEDETFGEFDEDGEFQEDHNRFRRRLDNNDEDLEIADEEYDDYDNEEGEEYTDEQESSKYQDELQDQFDVNQSIPNQARHVHNDQDNRSISSAKTSASGIDIPANTITRSSSDVDQQNVSGTFIKAKDMLSNLKLDD</sequence>
<comment type="caution">
    <text evidence="1">The sequence shown here is derived from an EMBL/GenBank/DDBJ whole genome shotgun (WGS) entry which is preliminary data.</text>
</comment>
<evidence type="ECO:0000313" key="2">
    <source>
        <dbReference type="Proteomes" id="UP001165101"/>
    </source>
</evidence>
<accession>A0ACB5TF55</accession>
<reference evidence="1" key="1">
    <citation type="submission" date="2023-04" db="EMBL/GenBank/DDBJ databases">
        <title>Candida boidinii NBRC 1967.</title>
        <authorList>
            <person name="Ichikawa N."/>
            <person name="Sato H."/>
            <person name="Tonouchi N."/>
        </authorList>
    </citation>
    <scope>NUCLEOTIDE SEQUENCE</scope>
    <source>
        <strain evidence="1">NBRC 1967</strain>
    </source>
</reference>
<name>A0ACB5TF55_CANBO</name>
<dbReference type="Proteomes" id="UP001165101">
    <property type="component" value="Unassembled WGS sequence"/>
</dbReference>
<gene>
    <name evidence="1" type="ORF">Cboi01_000021400</name>
</gene>
<protein>
    <submittedName>
        <fullName evidence="1">Unnamed protein product</fullName>
    </submittedName>
</protein>
<evidence type="ECO:0000313" key="1">
    <source>
        <dbReference type="EMBL" id="GME87155.1"/>
    </source>
</evidence>
<organism evidence="1 2">
    <name type="scientific">Candida boidinii</name>
    <name type="common">Yeast</name>
    <dbReference type="NCBI Taxonomy" id="5477"/>
    <lineage>
        <taxon>Eukaryota</taxon>
        <taxon>Fungi</taxon>
        <taxon>Dikarya</taxon>
        <taxon>Ascomycota</taxon>
        <taxon>Saccharomycotina</taxon>
        <taxon>Pichiomycetes</taxon>
        <taxon>Pichiales</taxon>
        <taxon>Pichiaceae</taxon>
        <taxon>Ogataea</taxon>
        <taxon>Ogataea/Candida clade</taxon>
    </lineage>
</organism>
<proteinExistence type="predicted"/>
<keyword evidence="2" id="KW-1185">Reference proteome</keyword>